<dbReference type="AlphaFoldDB" id="A0A5C3KDJ9"/>
<name>A0A5C3KDJ9_COPMA</name>
<dbReference type="InterPro" id="IPR032675">
    <property type="entry name" value="LRR_dom_sf"/>
</dbReference>
<evidence type="ECO:0000313" key="1">
    <source>
        <dbReference type="EMBL" id="TFK18081.1"/>
    </source>
</evidence>
<proteinExistence type="predicted"/>
<dbReference type="Gene3D" id="3.80.10.10">
    <property type="entry name" value="Ribonuclease Inhibitor"/>
    <property type="match status" value="1"/>
</dbReference>
<sequence>MPELDDVMEDEILLGHKLARDWDQLERRRAERRYQRAQSIVNSNIERSKDFPLLVYFPGTGNGRHAFKGEIYGLLMDTDLWVARKRWSVFQMRIFDGCVEDTCPSLIPLLKSDPNEWQALREISLQIITTPDRAEDWVQTTDGLASSVQVKYMTLDINIVGGLSAWAMALETGMFKRLTQLSLGGPAFNHPNFEQITALIRSAPDLTVLHLNCTPASDPLAENRDRSKIQHANLKVLVINVALDDEWAISHFYERLDLPRLESAILVPDTLKRSFLALYTADHGPGQISDSITNVVKIIGQSLRFLALKLPTSAAISFDALMAIARYTPNLEQFMVHPFCTVNCPCAGGLCFLNVLNEVMPSGLTGDAFFKALSPVDMGEKLSWSKLRFLDWDLRCTEGLTDKAVINFNRTRAMSPETATLECVFDIYQAPPETTLDSDVMGLTMNYVRPHTATPKMTRREGLTRNTEEIIDFSEVCMS</sequence>
<dbReference type="SUPFAM" id="SSF52047">
    <property type="entry name" value="RNI-like"/>
    <property type="match status" value="1"/>
</dbReference>
<gene>
    <name evidence="1" type="ORF">FA15DRAFT_710211</name>
</gene>
<reference evidence="1 2" key="1">
    <citation type="journal article" date="2019" name="Nat. Ecol. Evol.">
        <title>Megaphylogeny resolves global patterns of mushroom evolution.</title>
        <authorList>
            <person name="Varga T."/>
            <person name="Krizsan K."/>
            <person name="Foldi C."/>
            <person name="Dima B."/>
            <person name="Sanchez-Garcia M."/>
            <person name="Sanchez-Ramirez S."/>
            <person name="Szollosi G.J."/>
            <person name="Szarkandi J.G."/>
            <person name="Papp V."/>
            <person name="Albert L."/>
            <person name="Andreopoulos W."/>
            <person name="Angelini C."/>
            <person name="Antonin V."/>
            <person name="Barry K.W."/>
            <person name="Bougher N.L."/>
            <person name="Buchanan P."/>
            <person name="Buyck B."/>
            <person name="Bense V."/>
            <person name="Catcheside P."/>
            <person name="Chovatia M."/>
            <person name="Cooper J."/>
            <person name="Damon W."/>
            <person name="Desjardin D."/>
            <person name="Finy P."/>
            <person name="Geml J."/>
            <person name="Haridas S."/>
            <person name="Hughes K."/>
            <person name="Justo A."/>
            <person name="Karasinski D."/>
            <person name="Kautmanova I."/>
            <person name="Kiss B."/>
            <person name="Kocsube S."/>
            <person name="Kotiranta H."/>
            <person name="LaButti K.M."/>
            <person name="Lechner B.E."/>
            <person name="Liimatainen K."/>
            <person name="Lipzen A."/>
            <person name="Lukacs Z."/>
            <person name="Mihaltcheva S."/>
            <person name="Morgado L.N."/>
            <person name="Niskanen T."/>
            <person name="Noordeloos M.E."/>
            <person name="Ohm R.A."/>
            <person name="Ortiz-Santana B."/>
            <person name="Ovrebo C."/>
            <person name="Racz N."/>
            <person name="Riley R."/>
            <person name="Savchenko A."/>
            <person name="Shiryaev A."/>
            <person name="Soop K."/>
            <person name="Spirin V."/>
            <person name="Szebenyi C."/>
            <person name="Tomsovsky M."/>
            <person name="Tulloss R.E."/>
            <person name="Uehling J."/>
            <person name="Grigoriev I.V."/>
            <person name="Vagvolgyi C."/>
            <person name="Papp T."/>
            <person name="Martin F.M."/>
            <person name="Miettinen O."/>
            <person name="Hibbett D.S."/>
            <person name="Nagy L.G."/>
        </authorList>
    </citation>
    <scope>NUCLEOTIDE SEQUENCE [LARGE SCALE GENOMIC DNA]</scope>
    <source>
        <strain evidence="1 2">CBS 121175</strain>
    </source>
</reference>
<dbReference type="Proteomes" id="UP000307440">
    <property type="component" value="Unassembled WGS sequence"/>
</dbReference>
<accession>A0A5C3KDJ9</accession>
<dbReference type="EMBL" id="ML210434">
    <property type="protein sequence ID" value="TFK18081.1"/>
    <property type="molecule type" value="Genomic_DNA"/>
</dbReference>
<protein>
    <submittedName>
        <fullName evidence="1">Uncharacterized protein</fullName>
    </submittedName>
</protein>
<keyword evidence="2" id="KW-1185">Reference proteome</keyword>
<organism evidence="1 2">
    <name type="scientific">Coprinopsis marcescibilis</name>
    <name type="common">Agaric fungus</name>
    <name type="synonym">Psathyrella marcescibilis</name>
    <dbReference type="NCBI Taxonomy" id="230819"/>
    <lineage>
        <taxon>Eukaryota</taxon>
        <taxon>Fungi</taxon>
        <taxon>Dikarya</taxon>
        <taxon>Basidiomycota</taxon>
        <taxon>Agaricomycotina</taxon>
        <taxon>Agaricomycetes</taxon>
        <taxon>Agaricomycetidae</taxon>
        <taxon>Agaricales</taxon>
        <taxon>Agaricineae</taxon>
        <taxon>Psathyrellaceae</taxon>
        <taxon>Coprinopsis</taxon>
    </lineage>
</organism>
<evidence type="ECO:0000313" key="2">
    <source>
        <dbReference type="Proteomes" id="UP000307440"/>
    </source>
</evidence>